<accession>A0A174M8W7</accession>
<comment type="function">
    <text evidence="4">Produces ATP from ADP in the presence of a proton gradient across the membrane.</text>
</comment>
<evidence type="ECO:0000256" key="1">
    <source>
        <dbReference type="ARBA" id="ARBA00005901"/>
    </source>
</evidence>
<keyword evidence="4" id="KW-0375">Hydrogen ion transport</keyword>
<keyword evidence="3 4" id="KW-0406">Ion transport</keyword>
<dbReference type="InterPro" id="IPR038495">
    <property type="entry name" value="ATPase_E_C"/>
</dbReference>
<evidence type="ECO:0000313" key="6">
    <source>
        <dbReference type="EMBL" id="CUP30465.1"/>
    </source>
</evidence>
<keyword evidence="2 4" id="KW-0813">Transport</keyword>
<dbReference type="GO" id="GO:0042777">
    <property type="term" value="P:proton motive force-driven plasma membrane ATP synthesis"/>
    <property type="evidence" value="ECO:0007669"/>
    <property type="project" value="UniProtKB-UniRule"/>
</dbReference>
<dbReference type="AlphaFoldDB" id="A0A174M8W7"/>
<evidence type="ECO:0000313" key="7">
    <source>
        <dbReference type="Proteomes" id="UP000095544"/>
    </source>
</evidence>
<evidence type="ECO:0000256" key="4">
    <source>
        <dbReference type="HAMAP-Rule" id="MF_00311"/>
    </source>
</evidence>
<reference evidence="6 7" key="1">
    <citation type="submission" date="2015-09" db="EMBL/GenBank/DDBJ databases">
        <authorList>
            <consortium name="Pathogen Informatics"/>
        </authorList>
    </citation>
    <scope>NUCLEOTIDE SEQUENCE [LARGE SCALE GENOMIC DNA]</scope>
    <source>
        <strain evidence="6 7">2789STDY5834876</strain>
    </source>
</reference>
<dbReference type="GO" id="GO:0046961">
    <property type="term" value="F:proton-transporting ATPase activity, rotational mechanism"/>
    <property type="evidence" value="ECO:0007669"/>
    <property type="project" value="InterPro"/>
</dbReference>
<dbReference type="STRING" id="39482.ERS852491_04807"/>
<dbReference type="Pfam" id="PF01991">
    <property type="entry name" value="vATP-synt_E"/>
    <property type="match status" value="1"/>
</dbReference>
<evidence type="ECO:0000256" key="3">
    <source>
        <dbReference type="ARBA" id="ARBA00023065"/>
    </source>
</evidence>
<dbReference type="GO" id="GO:0033178">
    <property type="term" value="C:proton-transporting two-sector ATPase complex, catalytic domain"/>
    <property type="evidence" value="ECO:0007669"/>
    <property type="project" value="InterPro"/>
</dbReference>
<dbReference type="HAMAP" id="MF_00311">
    <property type="entry name" value="ATP_synth_E_arch"/>
    <property type="match status" value="1"/>
</dbReference>
<dbReference type="SUPFAM" id="SSF160527">
    <property type="entry name" value="V-type ATPase subunit E-like"/>
    <property type="match status" value="1"/>
</dbReference>
<sequence length="197" mass="21689">MSGLDKMKSQILDEAAHTAEEKIAEAEAKAEKILKDARAEAALQAGKISDKAQADAEHYAQRIASSCEMQRRQAILRAKQEVIADVLDKAYDRLLNLDTEAYFEMIRKMLEEYVLPEDGVICFSAEDLARMPAGFEEVIQKTAAGKGGALSLSRDAKEMSGGFILVYGGIEENCTIRALFEAKRDELSDKVHGLLFG</sequence>
<dbReference type="EMBL" id="CYZU01000079">
    <property type="protein sequence ID" value="CUP30465.1"/>
    <property type="molecule type" value="Genomic_DNA"/>
</dbReference>
<dbReference type="Gene3D" id="1.20.5.620">
    <property type="entry name" value="F1F0 ATP synthase subunit B, membrane domain"/>
    <property type="match status" value="1"/>
</dbReference>
<feature type="coiled-coil region" evidence="5">
    <location>
        <begin position="9"/>
        <end position="36"/>
    </location>
</feature>
<organism evidence="6 7">
    <name type="scientific">Faecalicatena contorta</name>
    <dbReference type="NCBI Taxonomy" id="39482"/>
    <lineage>
        <taxon>Bacteria</taxon>
        <taxon>Bacillati</taxon>
        <taxon>Bacillota</taxon>
        <taxon>Clostridia</taxon>
        <taxon>Lachnospirales</taxon>
        <taxon>Lachnospiraceae</taxon>
        <taxon>Faecalicatena</taxon>
    </lineage>
</organism>
<evidence type="ECO:0000256" key="2">
    <source>
        <dbReference type="ARBA" id="ARBA00022448"/>
    </source>
</evidence>
<evidence type="ECO:0000256" key="5">
    <source>
        <dbReference type="SAM" id="Coils"/>
    </source>
</evidence>
<gene>
    <name evidence="4" type="primary">atpE</name>
    <name evidence="6" type="ORF">ERS852491_04807</name>
</gene>
<dbReference type="GO" id="GO:0046933">
    <property type="term" value="F:proton-transporting ATP synthase activity, rotational mechanism"/>
    <property type="evidence" value="ECO:0007669"/>
    <property type="project" value="UniProtKB-UniRule"/>
</dbReference>
<dbReference type="Proteomes" id="UP000095544">
    <property type="component" value="Unassembled WGS sequence"/>
</dbReference>
<keyword evidence="4" id="KW-0066">ATP synthesis</keyword>
<keyword evidence="5" id="KW-0175">Coiled coil</keyword>
<dbReference type="OrthoDB" id="1734087at2"/>
<proteinExistence type="inferred from homology"/>
<protein>
    <recommendedName>
        <fullName evidence="4">V-type proton ATPase subunit E</fullName>
    </recommendedName>
    <alternativeName>
        <fullName evidence="4">V-ATPase subunit E</fullName>
    </alternativeName>
</protein>
<dbReference type="RefSeq" id="WP_050639501.1">
    <property type="nucleotide sequence ID" value="NZ_CABKUE010000006.1"/>
</dbReference>
<dbReference type="GO" id="GO:0005524">
    <property type="term" value="F:ATP binding"/>
    <property type="evidence" value="ECO:0007669"/>
    <property type="project" value="UniProtKB-UniRule"/>
</dbReference>
<dbReference type="InterPro" id="IPR002842">
    <property type="entry name" value="ATPase_V1_Esu"/>
</dbReference>
<name>A0A174M8W7_9FIRM</name>
<comment type="similarity">
    <text evidence="1 4">Belongs to the V-ATPase E subunit family.</text>
</comment>
<dbReference type="Gene3D" id="3.30.2320.30">
    <property type="entry name" value="ATP synthase, E subunit, C-terminal"/>
    <property type="match status" value="1"/>
</dbReference>